<name>A0A9W9JCX1_9EURO</name>
<dbReference type="Proteomes" id="UP001150879">
    <property type="component" value="Unassembled WGS sequence"/>
</dbReference>
<proteinExistence type="inferred from homology"/>
<comment type="caution">
    <text evidence="9">The sequence shown here is derived from an EMBL/GenBank/DDBJ whole genome shotgun (WGS) entry which is preliminary data.</text>
</comment>
<feature type="active site" description="Proton acceptor" evidence="5">
    <location>
        <position position="14"/>
    </location>
</feature>
<keyword evidence="3" id="KW-0378">Hydrolase</keyword>
<dbReference type="InterPro" id="IPR013320">
    <property type="entry name" value="ConA-like_dom_sf"/>
</dbReference>
<keyword evidence="10" id="KW-1185">Reference proteome</keyword>
<evidence type="ECO:0000256" key="6">
    <source>
        <dbReference type="PIRSR" id="PIRSR606710-2"/>
    </source>
</evidence>
<dbReference type="InterPro" id="IPR041542">
    <property type="entry name" value="GH43_C2"/>
</dbReference>
<reference evidence="9" key="2">
    <citation type="journal article" date="2023" name="IMA Fungus">
        <title>Comparative genomic study of the Penicillium genus elucidates a diverse pangenome and 15 lateral gene transfer events.</title>
        <authorList>
            <person name="Petersen C."/>
            <person name="Sorensen T."/>
            <person name="Nielsen M.R."/>
            <person name="Sondergaard T.E."/>
            <person name="Sorensen J.L."/>
            <person name="Fitzpatrick D.A."/>
            <person name="Frisvad J.C."/>
            <person name="Nielsen K.L."/>
        </authorList>
    </citation>
    <scope>NUCLEOTIDE SEQUENCE</scope>
    <source>
        <strain evidence="9">IBT 16849</strain>
    </source>
</reference>
<feature type="active site" description="Proton donor" evidence="5">
    <location>
        <position position="193"/>
    </location>
</feature>
<dbReference type="InterPro" id="IPR051795">
    <property type="entry name" value="Glycosyl_Hydrlase_43"/>
</dbReference>
<evidence type="ECO:0000256" key="5">
    <source>
        <dbReference type="PIRSR" id="PIRSR606710-1"/>
    </source>
</evidence>
<keyword evidence="2" id="KW-0732">Signal</keyword>
<dbReference type="Pfam" id="PF17851">
    <property type="entry name" value="GH43_C2"/>
    <property type="match status" value="1"/>
</dbReference>
<dbReference type="InterPro" id="IPR006710">
    <property type="entry name" value="Glyco_hydro_43"/>
</dbReference>
<feature type="site" description="Important for catalytic activity, responsible for pKa modulation of the active site Glu and correct orientation of both the proton donor and substrate" evidence="6">
    <location>
        <position position="132"/>
    </location>
</feature>
<evidence type="ECO:0000313" key="9">
    <source>
        <dbReference type="EMBL" id="KAJ5193877.1"/>
    </source>
</evidence>
<feature type="domain" description="Beta-xylosidase C-terminal Concanavalin A-like" evidence="8">
    <location>
        <begin position="286"/>
        <end position="460"/>
    </location>
</feature>
<dbReference type="SUPFAM" id="SSF49899">
    <property type="entry name" value="Concanavalin A-like lectins/glucanases"/>
    <property type="match status" value="1"/>
</dbReference>
<dbReference type="GO" id="GO:0004553">
    <property type="term" value="F:hydrolase activity, hydrolyzing O-glycosyl compounds"/>
    <property type="evidence" value="ECO:0007669"/>
    <property type="project" value="InterPro"/>
</dbReference>
<evidence type="ECO:0000256" key="3">
    <source>
        <dbReference type="ARBA" id="ARBA00022801"/>
    </source>
</evidence>
<dbReference type="InterPro" id="IPR021833">
    <property type="entry name" value="DUF3425"/>
</dbReference>
<organism evidence="9 10">
    <name type="scientific">Penicillium cf. griseofulvum</name>
    <dbReference type="NCBI Taxonomy" id="2972120"/>
    <lineage>
        <taxon>Eukaryota</taxon>
        <taxon>Fungi</taxon>
        <taxon>Dikarya</taxon>
        <taxon>Ascomycota</taxon>
        <taxon>Pezizomycotina</taxon>
        <taxon>Eurotiomycetes</taxon>
        <taxon>Eurotiomycetidae</taxon>
        <taxon>Eurotiales</taxon>
        <taxon>Aspergillaceae</taxon>
        <taxon>Penicillium</taxon>
    </lineage>
</organism>
<sequence length="740" mass="84498">MSYVNPIIPGFNPDPSIIRVGKDFFLVTSTFEYFPGVPIYHSQDLIQWTLIGHALTRTSQLQIHTPEPGGGVWATTIRYHAGVYYIMAASFQRYRPQQDDRVWPQGFYVKTTDIWNDKTWSDPIYFDQVGFDQDLFWDDDGTVYLSSTYRKTQPTAGAMLKDFAIHICTVDLASGHSTSAPKLIRESSSGVAEGSHIFKRGRYWYLFTAEGGTESGHSEWVNRSEVGPLGPWELGPNNPLWRNGVEDEVQNTGHADLVEDTKGQWWAVVLGVRPLKKGDTWEDSVLDTPFVNDYSLTECPNHLRLYGGPYNLSVPASPTMFLRRQTHRLCRWETMLSFQPTEDETEAGTVVWLNYFTYSSIGIRKDSKGRFIRFRPSEGDIVEHRLGTNTAVTLTVDCGAEYRFGYHEDTESDVHWIGSVSNSAATAAPPVGANFTGMMMGLYAFGERQRCLAPADFAMAEALKTDHIISISDDAEQVTDDWSGMTDPIERRRRQNRINQRAYRKRKRLASTKDIHPKSLVPSPRSTPTAQLQTHPSQDNPAVSLCRNPETIQDLLEKFAKSAYESYARGIPTADHLITLTRVNVFRAFTYNLRLLGWSEIWMNDDAVSPFNTALPHNASTPDPISLIPANLQPTRIQKTIKHHPWLDFFPFPKMRDNLIEAEDDWNDEQLCHDIMGFWGESTMDVGLLVWGEPWNMQNWEVTESFLKKYQWVVRGCPELMNATNSWRARRGERLIFRYL</sequence>
<dbReference type="Gene3D" id="2.115.10.20">
    <property type="entry name" value="Glycosyl hydrolase domain, family 43"/>
    <property type="match status" value="1"/>
</dbReference>
<evidence type="ECO:0000256" key="2">
    <source>
        <dbReference type="ARBA" id="ARBA00022729"/>
    </source>
</evidence>
<keyword evidence="4" id="KW-0326">Glycosidase</keyword>
<dbReference type="Pfam" id="PF04616">
    <property type="entry name" value="Glyco_hydro_43"/>
    <property type="match status" value="1"/>
</dbReference>
<evidence type="ECO:0000256" key="4">
    <source>
        <dbReference type="ARBA" id="ARBA00023295"/>
    </source>
</evidence>
<gene>
    <name evidence="9" type="ORF">N7472_006343</name>
</gene>
<dbReference type="Pfam" id="PF11905">
    <property type="entry name" value="DUF3425"/>
    <property type="match status" value="1"/>
</dbReference>
<dbReference type="AlphaFoldDB" id="A0A9W9JCX1"/>
<evidence type="ECO:0000259" key="8">
    <source>
        <dbReference type="Pfam" id="PF17851"/>
    </source>
</evidence>
<dbReference type="CDD" id="cd18617">
    <property type="entry name" value="GH43_XynB-like"/>
    <property type="match status" value="1"/>
</dbReference>
<evidence type="ECO:0000313" key="10">
    <source>
        <dbReference type="Proteomes" id="UP001150879"/>
    </source>
</evidence>
<dbReference type="Gene3D" id="2.60.120.200">
    <property type="match status" value="1"/>
</dbReference>
<comment type="similarity">
    <text evidence="1">Belongs to the glycosyl hydrolase 43 family.</text>
</comment>
<dbReference type="SUPFAM" id="SSF75005">
    <property type="entry name" value="Arabinanase/levansucrase/invertase"/>
    <property type="match status" value="1"/>
</dbReference>
<dbReference type="PANTHER" id="PTHR42812:SF16">
    <property type="entry name" value="HYDROLASE, PUTATIVE (AFU_ORTHOLOGUE AFUA_7G06110)-RELATED"/>
    <property type="match status" value="1"/>
</dbReference>
<dbReference type="EMBL" id="JAPQKP010000004">
    <property type="protein sequence ID" value="KAJ5193877.1"/>
    <property type="molecule type" value="Genomic_DNA"/>
</dbReference>
<evidence type="ECO:0000256" key="1">
    <source>
        <dbReference type="ARBA" id="ARBA00009865"/>
    </source>
</evidence>
<feature type="compositionally biased region" description="Polar residues" evidence="7">
    <location>
        <begin position="524"/>
        <end position="541"/>
    </location>
</feature>
<reference evidence="9" key="1">
    <citation type="submission" date="2022-11" db="EMBL/GenBank/DDBJ databases">
        <authorList>
            <person name="Petersen C."/>
        </authorList>
    </citation>
    <scope>NUCLEOTIDE SEQUENCE</scope>
    <source>
        <strain evidence="9">IBT 16849</strain>
    </source>
</reference>
<evidence type="ECO:0000256" key="7">
    <source>
        <dbReference type="SAM" id="MobiDB-lite"/>
    </source>
</evidence>
<protein>
    <submittedName>
        <fullName evidence="9">Concanavalin A-like lectin/glucanase subgroup</fullName>
    </submittedName>
</protein>
<dbReference type="GO" id="GO:0005975">
    <property type="term" value="P:carbohydrate metabolic process"/>
    <property type="evidence" value="ECO:0007669"/>
    <property type="project" value="InterPro"/>
</dbReference>
<accession>A0A9W9JCX1</accession>
<feature type="region of interest" description="Disordered" evidence="7">
    <location>
        <begin position="502"/>
        <end position="545"/>
    </location>
</feature>
<dbReference type="InterPro" id="IPR023296">
    <property type="entry name" value="Glyco_hydro_beta-prop_sf"/>
</dbReference>
<dbReference type="PANTHER" id="PTHR42812">
    <property type="entry name" value="BETA-XYLOSIDASE"/>
    <property type="match status" value="1"/>
</dbReference>